<evidence type="ECO:0000256" key="6">
    <source>
        <dbReference type="ARBA" id="ARBA00023136"/>
    </source>
</evidence>
<comment type="caution">
    <text evidence="8">The sequence shown here is derived from an EMBL/GenBank/DDBJ whole genome shotgun (WGS) entry which is preliminary data.</text>
</comment>
<feature type="domain" description="ABC transporter" evidence="7">
    <location>
        <begin position="7"/>
        <end position="228"/>
    </location>
</feature>
<evidence type="ECO:0000256" key="3">
    <source>
        <dbReference type="ARBA" id="ARBA00022741"/>
    </source>
</evidence>
<dbReference type="PROSITE" id="PS50893">
    <property type="entry name" value="ABC_TRANSPORTER_2"/>
    <property type="match status" value="1"/>
</dbReference>
<keyword evidence="2" id="KW-1003">Cell membrane</keyword>
<protein>
    <submittedName>
        <fullName evidence="8">ABC transporter ATP-binding protein</fullName>
    </submittedName>
</protein>
<dbReference type="GO" id="GO:0005524">
    <property type="term" value="F:ATP binding"/>
    <property type="evidence" value="ECO:0007669"/>
    <property type="project" value="UniProtKB-KW"/>
</dbReference>
<evidence type="ECO:0000256" key="2">
    <source>
        <dbReference type="ARBA" id="ARBA00022475"/>
    </source>
</evidence>
<dbReference type="PROSITE" id="PS00211">
    <property type="entry name" value="ABC_TRANSPORTER_1"/>
    <property type="match status" value="1"/>
</dbReference>
<dbReference type="SUPFAM" id="SSF52540">
    <property type="entry name" value="P-loop containing nucleoside triphosphate hydrolases"/>
    <property type="match status" value="1"/>
</dbReference>
<keyword evidence="6" id="KW-0472">Membrane</keyword>
<keyword evidence="5" id="KW-1278">Translocase</keyword>
<sequence length="250" mass="27874">MDFNPILHVDHVRKSYSDTPVLKGINLSIFQGEFVSIVGKSGCGKSTLLRIIAGLEDINEGEVKVNGEKLTTINDEARMMFQDGRLLPWKTLLQNVGLGLTGDWKPKATYVLNSVGLKDRAGHYPSSLSGGQKQRVALARALVHEPELLLLDEPLGALDALTRMEMQNLIESVWKENRLTAILVTHDVEEAVLLSDRVIVIGEGEVLLNKKIDLPRPRSRSNPTFHHYTEEILEVIMEESCVKKSECKIV</sequence>
<keyword evidence="3" id="KW-0547">Nucleotide-binding</keyword>
<reference evidence="8 9" key="1">
    <citation type="submission" date="2024-09" db="EMBL/GenBank/DDBJ databases">
        <authorList>
            <person name="Sun Q."/>
            <person name="Mori K."/>
        </authorList>
    </citation>
    <scope>NUCLEOTIDE SEQUENCE [LARGE SCALE GENOMIC DNA]</scope>
    <source>
        <strain evidence="8 9">CGMCC 1.9126</strain>
    </source>
</reference>
<evidence type="ECO:0000256" key="1">
    <source>
        <dbReference type="ARBA" id="ARBA00022448"/>
    </source>
</evidence>
<dbReference type="InterPro" id="IPR003593">
    <property type="entry name" value="AAA+_ATPase"/>
</dbReference>
<accession>A0ABV6KXY0</accession>
<dbReference type="InterPro" id="IPR027417">
    <property type="entry name" value="P-loop_NTPase"/>
</dbReference>
<evidence type="ECO:0000313" key="9">
    <source>
        <dbReference type="Proteomes" id="UP001589738"/>
    </source>
</evidence>
<proteinExistence type="predicted"/>
<evidence type="ECO:0000313" key="8">
    <source>
        <dbReference type="EMBL" id="MFC0478197.1"/>
    </source>
</evidence>
<evidence type="ECO:0000256" key="5">
    <source>
        <dbReference type="ARBA" id="ARBA00022967"/>
    </source>
</evidence>
<name>A0ABV6KXY0_9BACI</name>
<organism evidence="8 9">
    <name type="scientific">Robertmurraya beringensis</name>
    <dbReference type="NCBI Taxonomy" id="641660"/>
    <lineage>
        <taxon>Bacteria</taxon>
        <taxon>Bacillati</taxon>
        <taxon>Bacillota</taxon>
        <taxon>Bacilli</taxon>
        <taxon>Bacillales</taxon>
        <taxon>Bacillaceae</taxon>
        <taxon>Robertmurraya</taxon>
    </lineage>
</organism>
<dbReference type="Pfam" id="PF00005">
    <property type="entry name" value="ABC_tran"/>
    <property type="match status" value="1"/>
</dbReference>
<keyword evidence="4 8" id="KW-0067">ATP-binding</keyword>
<keyword evidence="1" id="KW-0813">Transport</keyword>
<gene>
    <name evidence="8" type="ORF">ACFFHF_23700</name>
</gene>
<dbReference type="InterPro" id="IPR017871">
    <property type="entry name" value="ABC_transporter-like_CS"/>
</dbReference>
<dbReference type="EMBL" id="JBHLUU010000127">
    <property type="protein sequence ID" value="MFC0478197.1"/>
    <property type="molecule type" value="Genomic_DNA"/>
</dbReference>
<dbReference type="InterPro" id="IPR003439">
    <property type="entry name" value="ABC_transporter-like_ATP-bd"/>
</dbReference>
<dbReference type="SMART" id="SM00382">
    <property type="entry name" value="AAA"/>
    <property type="match status" value="1"/>
</dbReference>
<dbReference type="InterPro" id="IPR050166">
    <property type="entry name" value="ABC_transporter_ATP-bind"/>
</dbReference>
<dbReference type="PANTHER" id="PTHR42788">
    <property type="entry name" value="TAURINE IMPORT ATP-BINDING PROTEIN-RELATED"/>
    <property type="match status" value="1"/>
</dbReference>
<dbReference type="PANTHER" id="PTHR42788:SF17">
    <property type="entry name" value="ALIPHATIC SULFONATES IMPORT ATP-BINDING PROTEIN SSUB"/>
    <property type="match status" value="1"/>
</dbReference>
<dbReference type="Gene3D" id="3.40.50.300">
    <property type="entry name" value="P-loop containing nucleotide triphosphate hydrolases"/>
    <property type="match status" value="1"/>
</dbReference>
<evidence type="ECO:0000256" key="4">
    <source>
        <dbReference type="ARBA" id="ARBA00022840"/>
    </source>
</evidence>
<evidence type="ECO:0000259" key="7">
    <source>
        <dbReference type="PROSITE" id="PS50893"/>
    </source>
</evidence>
<dbReference type="RefSeq" id="WP_377059188.1">
    <property type="nucleotide sequence ID" value="NZ_JBHLUU010000127.1"/>
</dbReference>
<keyword evidence="9" id="KW-1185">Reference proteome</keyword>
<dbReference type="Proteomes" id="UP001589738">
    <property type="component" value="Unassembled WGS sequence"/>
</dbReference>